<protein>
    <submittedName>
        <fullName evidence="2">Uncharacterized protein</fullName>
    </submittedName>
</protein>
<accession>A0ABD0QH28</accession>
<evidence type="ECO:0000256" key="1">
    <source>
        <dbReference type="SAM" id="MobiDB-lite"/>
    </source>
</evidence>
<sequence length="155" mass="16471">MPDNRCSVTLQEYIDYALLLAGSSFTVGIADKEPCNPMVPITSEHFHTPTFMSGIVNIMPETTRATPAKPKPDQVMSTKPKSAHVTSATPGPAHAMPALPESAPVMAAIPEPVHKMAANPKLVHKMAAIPKSVHKMAAPSESPVKNTATLKPHHA</sequence>
<feature type="region of interest" description="Disordered" evidence="1">
    <location>
        <begin position="134"/>
        <end position="155"/>
    </location>
</feature>
<organism evidence="2 3">
    <name type="scientific">Cirrhinus mrigala</name>
    <name type="common">Mrigala</name>
    <dbReference type="NCBI Taxonomy" id="683832"/>
    <lineage>
        <taxon>Eukaryota</taxon>
        <taxon>Metazoa</taxon>
        <taxon>Chordata</taxon>
        <taxon>Craniata</taxon>
        <taxon>Vertebrata</taxon>
        <taxon>Euteleostomi</taxon>
        <taxon>Actinopterygii</taxon>
        <taxon>Neopterygii</taxon>
        <taxon>Teleostei</taxon>
        <taxon>Ostariophysi</taxon>
        <taxon>Cypriniformes</taxon>
        <taxon>Cyprinidae</taxon>
        <taxon>Labeoninae</taxon>
        <taxon>Labeonini</taxon>
        <taxon>Cirrhinus</taxon>
    </lineage>
</organism>
<gene>
    <name evidence="2" type="ORF">M9458_017213</name>
</gene>
<evidence type="ECO:0000313" key="3">
    <source>
        <dbReference type="Proteomes" id="UP001529510"/>
    </source>
</evidence>
<reference evidence="2 3" key="1">
    <citation type="submission" date="2024-05" db="EMBL/GenBank/DDBJ databases">
        <title>Genome sequencing and assembly of Indian major carp, Cirrhinus mrigala (Hamilton, 1822).</title>
        <authorList>
            <person name="Mohindra V."/>
            <person name="Chowdhury L.M."/>
            <person name="Lal K."/>
            <person name="Jena J.K."/>
        </authorList>
    </citation>
    <scope>NUCLEOTIDE SEQUENCE [LARGE SCALE GENOMIC DNA]</scope>
    <source>
        <strain evidence="2">CM1030</strain>
        <tissue evidence="2">Blood</tissue>
    </source>
</reference>
<evidence type="ECO:0000313" key="2">
    <source>
        <dbReference type="EMBL" id="KAL0185543.1"/>
    </source>
</evidence>
<dbReference type="EMBL" id="JAMKFB020000008">
    <property type="protein sequence ID" value="KAL0185543.1"/>
    <property type="molecule type" value="Genomic_DNA"/>
</dbReference>
<proteinExistence type="predicted"/>
<feature type="compositionally biased region" description="Polar residues" evidence="1">
    <location>
        <begin position="75"/>
        <end position="89"/>
    </location>
</feature>
<name>A0ABD0QH28_CIRMR</name>
<keyword evidence="3" id="KW-1185">Reference proteome</keyword>
<dbReference type="AlphaFoldDB" id="A0ABD0QH28"/>
<feature type="region of interest" description="Disordered" evidence="1">
    <location>
        <begin position="64"/>
        <end position="91"/>
    </location>
</feature>
<comment type="caution">
    <text evidence="2">The sequence shown here is derived from an EMBL/GenBank/DDBJ whole genome shotgun (WGS) entry which is preliminary data.</text>
</comment>
<dbReference type="Proteomes" id="UP001529510">
    <property type="component" value="Unassembled WGS sequence"/>
</dbReference>